<accession>A0A7R9BZ52</accession>
<keyword evidence="2" id="KW-0964">Secreted</keyword>
<name>A0A7R9BZ52_9CRUS</name>
<comment type="subcellular location">
    <subcellularLocation>
        <location evidence="1">Secreted</location>
    </subcellularLocation>
</comment>
<evidence type="ECO:0000259" key="4">
    <source>
        <dbReference type="SMART" id="SM01318"/>
    </source>
</evidence>
<evidence type="ECO:0000313" key="6">
    <source>
        <dbReference type="Proteomes" id="UP000678499"/>
    </source>
</evidence>
<organism evidence="5">
    <name type="scientific">Notodromas monacha</name>
    <dbReference type="NCBI Taxonomy" id="399045"/>
    <lineage>
        <taxon>Eukaryota</taxon>
        <taxon>Metazoa</taxon>
        <taxon>Ecdysozoa</taxon>
        <taxon>Arthropoda</taxon>
        <taxon>Crustacea</taxon>
        <taxon>Oligostraca</taxon>
        <taxon>Ostracoda</taxon>
        <taxon>Podocopa</taxon>
        <taxon>Podocopida</taxon>
        <taxon>Cypridocopina</taxon>
        <taxon>Cypridoidea</taxon>
        <taxon>Cyprididae</taxon>
        <taxon>Notodromas</taxon>
    </lineage>
</organism>
<proteinExistence type="predicted"/>
<dbReference type="Proteomes" id="UP000678499">
    <property type="component" value="Unassembled WGS sequence"/>
</dbReference>
<dbReference type="OrthoDB" id="6761907at2759"/>
<dbReference type="GO" id="GO:0005576">
    <property type="term" value="C:extracellular region"/>
    <property type="evidence" value="ECO:0007669"/>
    <property type="project" value="UniProtKB-SubCell"/>
</dbReference>
<dbReference type="EMBL" id="OA886447">
    <property type="protein sequence ID" value="CAD7282847.1"/>
    <property type="molecule type" value="Genomic_DNA"/>
</dbReference>
<dbReference type="InterPro" id="IPR029277">
    <property type="entry name" value="SVWC_dom"/>
</dbReference>
<gene>
    <name evidence="5" type="ORF">NMOB1V02_LOCUS10465</name>
</gene>
<reference evidence="5" key="1">
    <citation type="submission" date="2020-11" db="EMBL/GenBank/DDBJ databases">
        <authorList>
            <person name="Tran Van P."/>
        </authorList>
    </citation>
    <scope>NUCLEOTIDE SEQUENCE</scope>
</reference>
<protein>
    <recommendedName>
        <fullName evidence="4">Single domain-containing protein</fullName>
    </recommendedName>
</protein>
<evidence type="ECO:0000256" key="1">
    <source>
        <dbReference type="ARBA" id="ARBA00004613"/>
    </source>
</evidence>
<dbReference type="Pfam" id="PF15430">
    <property type="entry name" value="SVWC"/>
    <property type="match status" value="1"/>
</dbReference>
<evidence type="ECO:0000256" key="3">
    <source>
        <dbReference type="SAM" id="SignalP"/>
    </source>
</evidence>
<sequence length="129" mass="14103">MELVQVLILFCAALLLGCEAQVAFEIRPYPSGASRNAGCYLKDHNNKYLAFGEVWSVPGECSAISCERSIALPDGTPAFQLQFMGCGMQAVMRPCWSTDFRTGPYPKCCPRIQCPDADGDLESNSINDI</sequence>
<feature type="signal peptide" evidence="3">
    <location>
        <begin position="1"/>
        <end position="20"/>
    </location>
</feature>
<evidence type="ECO:0000256" key="2">
    <source>
        <dbReference type="ARBA" id="ARBA00022525"/>
    </source>
</evidence>
<feature type="domain" description="Single" evidence="4">
    <location>
        <begin position="39"/>
        <end position="114"/>
    </location>
</feature>
<evidence type="ECO:0000313" key="5">
    <source>
        <dbReference type="EMBL" id="CAD7282847.1"/>
    </source>
</evidence>
<dbReference type="EMBL" id="CAJPEX010004410">
    <property type="protein sequence ID" value="CAG0922999.1"/>
    <property type="molecule type" value="Genomic_DNA"/>
</dbReference>
<dbReference type="AlphaFoldDB" id="A0A7R9BZ52"/>
<feature type="chain" id="PRO_5036210495" description="Single domain-containing protein" evidence="3">
    <location>
        <begin position="21"/>
        <end position="129"/>
    </location>
</feature>
<dbReference type="SMART" id="SM01318">
    <property type="entry name" value="SVWC"/>
    <property type="match status" value="1"/>
</dbReference>
<keyword evidence="6" id="KW-1185">Reference proteome</keyword>
<keyword evidence="3" id="KW-0732">Signal</keyword>